<gene>
    <name evidence="6" type="ORF">UAU_00910</name>
</gene>
<reference evidence="6 7" key="1">
    <citation type="submission" date="2013-02" db="EMBL/GenBank/DDBJ databases">
        <title>The Genome Sequence of Enterococcus pallens BAA-351.</title>
        <authorList>
            <consortium name="The Broad Institute Genome Sequencing Platform"/>
            <consortium name="The Broad Institute Genome Sequencing Center for Infectious Disease"/>
            <person name="Earl A.M."/>
            <person name="Gilmore M.S."/>
            <person name="Lebreton F."/>
            <person name="Walker B."/>
            <person name="Young S.K."/>
            <person name="Zeng Q."/>
            <person name="Gargeya S."/>
            <person name="Fitzgerald M."/>
            <person name="Haas B."/>
            <person name="Abouelleil A."/>
            <person name="Alvarado L."/>
            <person name="Arachchi H.M."/>
            <person name="Berlin A.M."/>
            <person name="Chapman S.B."/>
            <person name="Dewar J."/>
            <person name="Goldberg J."/>
            <person name="Griggs A."/>
            <person name="Gujja S."/>
            <person name="Hansen M."/>
            <person name="Howarth C."/>
            <person name="Imamovic A."/>
            <person name="Larimer J."/>
            <person name="McCowan C."/>
            <person name="Murphy C."/>
            <person name="Neiman D."/>
            <person name="Pearson M."/>
            <person name="Priest M."/>
            <person name="Roberts A."/>
            <person name="Saif S."/>
            <person name="Shea T."/>
            <person name="Sisk P."/>
            <person name="Sykes S."/>
            <person name="Wortman J."/>
            <person name="Nusbaum C."/>
            <person name="Birren B."/>
        </authorList>
    </citation>
    <scope>NUCLEOTIDE SEQUENCE [LARGE SCALE GENOMIC DNA]</scope>
    <source>
        <strain evidence="6 7">ATCC BAA-351</strain>
    </source>
</reference>
<proteinExistence type="predicted"/>
<evidence type="ECO:0000256" key="4">
    <source>
        <dbReference type="SAM" id="Coils"/>
    </source>
</evidence>
<keyword evidence="2" id="KW-0285">Flavoprotein</keyword>
<dbReference type="Gene3D" id="3.50.50.60">
    <property type="entry name" value="FAD/NAD(P)-binding domain"/>
    <property type="match status" value="2"/>
</dbReference>
<dbReference type="HOGENOM" id="CLU_003291_1_0_9"/>
<comment type="caution">
    <text evidence="6">The sequence shown here is derived from an EMBL/GenBank/DDBJ whole genome shotgun (WGS) entry which is preliminary data.</text>
</comment>
<dbReference type="AlphaFoldDB" id="R2STW7"/>
<dbReference type="EMBL" id="AJAQ01000008">
    <property type="protein sequence ID" value="EOH96261.1"/>
    <property type="molecule type" value="Genomic_DNA"/>
</dbReference>
<evidence type="ECO:0000259" key="5">
    <source>
        <dbReference type="Pfam" id="PF07992"/>
    </source>
</evidence>
<dbReference type="RefSeq" id="WP_010755966.1">
    <property type="nucleotide sequence ID" value="NZ_ASWD01000007.1"/>
</dbReference>
<dbReference type="Proteomes" id="UP000013782">
    <property type="component" value="Unassembled WGS sequence"/>
</dbReference>
<dbReference type="PANTHER" id="PTHR43429">
    <property type="entry name" value="PYRIDINE NUCLEOTIDE-DISULFIDE OXIDOREDUCTASE DOMAIN-CONTAINING"/>
    <property type="match status" value="1"/>
</dbReference>
<dbReference type="eggNOG" id="COG0446">
    <property type="taxonomic scope" value="Bacteria"/>
</dbReference>
<dbReference type="Pfam" id="PF07992">
    <property type="entry name" value="Pyr_redox_2"/>
    <property type="match status" value="1"/>
</dbReference>
<protein>
    <recommendedName>
        <fullName evidence="5">FAD/NAD(P)-binding domain-containing protein</fullName>
    </recommendedName>
</protein>
<evidence type="ECO:0000313" key="7">
    <source>
        <dbReference type="Proteomes" id="UP000013782"/>
    </source>
</evidence>
<dbReference type="STRING" id="160454.RV10_GL003982"/>
<dbReference type="InterPro" id="IPR050260">
    <property type="entry name" value="FAD-bd_OxRdtase"/>
</dbReference>
<evidence type="ECO:0000256" key="1">
    <source>
        <dbReference type="ARBA" id="ARBA00001974"/>
    </source>
</evidence>
<dbReference type="InterPro" id="IPR036188">
    <property type="entry name" value="FAD/NAD-bd_sf"/>
</dbReference>
<evidence type="ECO:0000256" key="2">
    <source>
        <dbReference type="ARBA" id="ARBA00022630"/>
    </source>
</evidence>
<evidence type="ECO:0000313" key="6">
    <source>
        <dbReference type="EMBL" id="EOH96261.1"/>
    </source>
</evidence>
<dbReference type="PATRIC" id="fig|1158607.3.peg.914"/>
<feature type="coiled-coil region" evidence="4">
    <location>
        <begin position="123"/>
        <end position="150"/>
    </location>
</feature>
<keyword evidence="3" id="KW-0274">FAD</keyword>
<comment type="cofactor">
    <cofactor evidence="1">
        <name>FAD</name>
        <dbReference type="ChEBI" id="CHEBI:57692"/>
    </cofactor>
</comment>
<dbReference type="Gene3D" id="3.30.390.30">
    <property type="match status" value="1"/>
</dbReference>
<dbReference type="PRINTS" id="PR00411">
    <property type="entry name" value="PNDRDTASEI"/>
</dbReference>
<feature type="domain" description="FAD/NAD(P)-binding" evidence="5">
    <location>
        <begin position="2"/>
        <end position="290"/>
    </location>
</feature>
<dbReference type="SUPFAM" id="SSF51905">
    <property type="entry name" value="FAD/NAD(P)-binding domain"/>
    <property type="match status" value="2"/>
</dbReference>
<accession>R2STW7</accession>
<organism evidence="6 7">
    <name type="scientific">Enterococcus pallens ATCC BAA-351</name>
    <dbReference type="NCBI Taxonomy" id="1158607"/>
    <lineage>
        <taxon>Bacteria</taxon>
        <taxon>Bacillati</taxon>
        <taxon>Bacillota</taxon>
        <taxon>Bacilli</taxon>
        <taxon>Lactobacillales</taxon>
        <taxon>Enterococcaceae</taxon>
        <taxon>Enterococcus</taxon>
    </lineage>
</organism>
<dbReference type="InterPro" id="IPR023753">
    <property type="entry name" value="FAD/NAD-binding_dom"/>
</dbReference>
<dbReference type="OrthoDB" id="9802028at2"/>
<keyword evidence="7" id="KW-1185">Reference proteome</keyword>
<evidence type="ECO:0000256" key="3">
    <source>
        <dbReference type="ARBA" id="ARBA00022827"/>
    </source>
</evidence>
<dbReference type="GO" id="GO:0016491">
    <property type="term" value="F:oxidoreductase activity"/>
    <property type="evidence" value="ECO:0007669"/>
    <property type="project" value="InterPro"/>
</dbReference>
<keyword evidence="4" id="KW-0175">Coiled coil</keyword>
<dbReference type="SUPFAM" id="SSF55424">
    <property type="entry name" value="FAD/NAD-linked reductases, dimerisation (C-terminal) domain"/>
    <property type="match status" value="1"/>
</dbReference>
<dbReference type="PRINTS" id="PR00368">
    <property type="entry name" value="FADPNR"/>
</dbReference>
<sequence>MIIIIGGSFAGVQAAIELRKLNKQLKIAIYEKEKYLGYVPNGLNQLLSGQINSLEEAVLYDVEALRMQRIDVHLESECIEINPETKEVIIQQHERTKPISYDRLIIAIGSIQRPLAIEQGTNLVYQTKMLRDAQRTLEKLQEENVSSIAVLGGGIIGVELASALKQYKPELQVTILEKFDRLLELAVDEVISEAIVEKLKEKNVQLYTGIDFESIQEGQNSACIHTNQGEFEFDMIIKAPNLEPNHKLLEEIISLDIDGSSIVSSQFQAEDSIYVLGDMLRLPLMPISEKFYMPLINNSVRTALVAAHHISGNKELKFESTKTNVFAAVGLTIVRSGAQKRNERFTPYSIEKSNGIYSLHGEGSPEIYVVLFVHENTNEILGIQAASEADISSYANLFSVVVRGKMTVRELATHDFFFHAAYPSHVTHFLNEIALDYLAK</sequence>
<dbReference type="InterPro" id="IPR016156">
    <property type="entry name" value="FAD/NAD-linked_Rdtase_dimer_sf"/>
</dbReference>
<name>R2STW7_9ENTE</name>